<dbReference type="InterPro" id="IPR025667">
    <property type="entry name" value="SprB_repeat"/>
</dbReference>
<organism evidence="2 3">
    <name type="scientific">Mariniphaga sediminis</name>
    <dbReference type="NCBI Taxonomy" id="1628158"/>
    <lineage>
        <taxon>Bacteria</taxon>
        <taxon>Pseudomonadati</taxon>
        <taxon>Bacteroidota</taxon>
        <taxon>Bacteroidia</taxon>
        <taxon>Marinilabiliales</taxon>
        <taxon>Prolixibacteraceae</taxon>
        <taxon>Mariniphaga</taxon>
    </lineage>
</organism>
<dbReference type="Gene3D" id="2.60.40.3440">
    <property type="match status" value="1"/>
</dbReference>
<dbReference type="Gene3D" id="2.60.40.2810">
    <property type="match status" value="1"/>
</dbReference>
<proteinExistence type="predicted"/>
<dbReference type="Pfam" id="PF13573">
    <property type="entry name" value="SprB"/>
    <property type="match status" value="4"/>
</dbReference>
<evidence type="ECO:0000313" key="2">
    <source>
        <dbReference type="EMBL" id="RIH65635.1"/>
    </source>
</evidence>
<keyword evidence="3" id="KW-1185">Reference proteome</keyword>
<evidence type="ECO:0000313" key="3">
    <source>
        <dbReference type="Proteomes" id="UP000266441"/>
    </source>
</evidence>
<comment type="caution">
    <text evidence="2">The sequence shown here is derived from an EMBL/GenBank/DDBJ whole genome shotgun (WGS) entry which is preliminary data.</text>
</comment>
<gene>
    <name evidence="2" type="ORF">D1164_08185</name>
</gene>
<evidence type="ECO:0000256" key="1">
    <source>
        <dbReference type="ARBA" id="ARBA00022729"/>
    </source>
</evidence>
<dbReference type="EMBL" id="QWET01000005">
    <property type="protein sequence ID" value="RIH65635.1"/>
    <property type="molecule type" value="Genomic_DNA"/>
</dbReference>
<dbReference type="Gene3D" id="2.60.40.10">
    <property type="entry name" value="Immunoglobulins"/>
    <property type="match status" value="3"/>
</dbReference>
<reference evidence="2 3" key="1">
    <citation type="journal article" date="2015" name="Int. J. Syst. Evol. Microbiol.">
        <title>Mariniphaga sediminis sp. nov., isolated from coastal sediment.</title>
        <authorList>
            <person name="Wang F.Q."/>
            <person name="Shen Q.Y."/>
            <person name="Chen G.J."/>
            <person name="Du Z.J."/>
        </authorList>
    </citation>
    <scope>NUCLEOTIDE SEQUENCE [LARGE SCALE GENOMIC DNA]</scope>
    <source>
        <strain evidence="2 3">SY21</strain>
    </source>
</reference>
<dbReference type="Proteomes" id="UP000266441">
    <property type="component" value="Unassembled WGS sequence"/>
</dbReference>
<protein>
    <recommendedName>
        <fullName evidence="4">Ig-like domain-containing protein</fullName>
    </recommendedName>
</protein>
<dbReference type="InterPro" id="IPR014755">
    <property type="entry name" value="Cu-Rt/internalin_Ig-like"/>
</dbReference>
<sequence>MLLLAVASLAAAQDYYVIDSVCVGANRYYRIDGEKGSTYDWHLKDTIAGTEITIPNPAGTAFTDVRSPGDTIWGSEVNILWDNPGIYLLYTYHYSSFGCDTLEQGLVKVYEAPGAVAGLDQTVCLAEPILLTGDTAVNYSKLEWATRGDGTFDATDRLHPIYYPGTNDSISGSVTLLLTAYGLAENSTCTPAVDSVTFLFSNPQIAFNVNNVLCFNESSAWVKAEVTDGAPPYSFDWTGPDGFTSTGDSIFSLITGTYILTITDANGCTNIDSVAVTQPEELIVLIDSVGHVNCYEGKDGLARATASGGTGSLSYEWNTVPVQNTPVATNLSAGEYIVTVTDENGCVATDTVEVLQPDELIAIIDSVGNVNCFGGDDGFARVSVLGGTAGYFYEWSTVPVQDSSVALNLTAGEYSVIVTDSLGCVAWDTIQITEPDSLVLTAIAIESRCNGNKPGSIDLTVSGGTPYPTAPYYEYEWRDSTGVIATTEDLSGLAGDMLYTVVVKDANGCLDSLEVFIDEEKNINLALTVDSVNCFGESTWAIHTIVSQGKKPYTYKWNTGDNSAELIDISAGFYRVTVEDDWGCTATDSVLLVDPPLLVAGITPDSAEICEGDVIQMNGNPVGGTGVYTHLWSGTGATYLSAVDIVDPVFSGATAGVYELIYAVTDENGCFANDTSSVTVWPNTYSVTDTFLCAPELPFVWNDSTYTAFGTYTNIIPNAAGCDSVMTLNIFELPATASVTDTFICAPELPFVWNDSTYTAFGTYTNIIPNAVGCDSVMTLNIFELPATASVTDTFICSPELPFVWNDSTYTAFGTYTNVIPNAAGCDSVMTLNIYELPTTTSVTDTFICAPELPFVWNDSTYTAFGTYTNIIPNAAGCDSVMTLNIYELPATTSVTDTFICSPDLPFVWNDSTYTAFGTYTNVIPNAAGCDSVMTLNIYELPATTSVTDTFICAPELPFVWNDSTYTAFGTYTNIIPNAAGCDSVMTLNIYELPATTSVTDTFICSPELPFVWNDSTYTAFGTYTNIIPNEVGCDSVMTLNIYELPATTSVTDAFICSPELPFVWNDSTYTAFGTYTNIIPNTAGCDSVMTLNIYELPATTSVTDTFICSPELPFVWNDSTYTAFGTYTNIIPNTAGCDSVMTLNIYELPATTSVTDTFICSPELPILWNDSTYTDFGTYTNIIPNTAGCDSVMTLNIYELPATTSVTDTFICSPELPIVWNDSTYTTFGTYTNIIPNAAGCDSVMTLNIYELPATTSITDTFICAPELPFVWNDSTYTAFGIYTNIIPNAAGCDSVMTLNIYELPATTSVTDTFICSPELPFVWNDSTYTAFGTYTNIIPNAAGCDSVMTLNIYELPATTSVTDTFICSPELPFVWNDSTYTAFGTYTNIIPNAAGCDSVMTLNIYELPATTSVTDTFICAPEFPIVWNDSTYTAFGTYTNIIPNAAGCDSVMTLNIYELPATTSVTDTFICAPEFPIVWNDSTYTAFGTYTNIIPNAAGCDSVMTLNIYELPATTSVTDTFICAPGFPIVWNDSTYTAFGTYTNIIPNAAGCDSVMTLNIYELPATTSITDTFICAPEFPIVWNDSTYTAFGTYTNIIPNAAGCDSVMTLNIHELPATTSVTDTFICAPELPFVWNDSTYTAFGTYTNIIPNAAGCDSVMTLNIYELPATTSVTDTFICAPEFPIVWNDSTYTAFGTYTNVIPNAAGCDSVMTLNIFELPATTSVTDTFICAPELPIIWNDSTYTAFGTYTNIIPNAAGCDSVMTLNIYELPATTSTSDTTLCEGAPSFTWNSQIITTDHDSIYQETLINAAGCDSLLMLNVTVLPATMSASDTTLCKGAPSFVWNSQMVTSDHDSIYQETLVNAQGCDSLLTLNVHIITGTFAEVFESACDSFIWVAGDGNTYYNSGIYDYISANANGCDDTLRLNLTVVPGVDVSVSIAADKTDVIEGEQVTLTATPDNGGTNPVYVWFVNGVEVPGETTATYTYTPEDGDEVYVTLTSDLDCASPVPAVSDIVVITLLPPAIITVVPDVTHVECYGYSTGAIELTVSDGTEPYSYVWSNGETTRDIYGLAAGIYTVTVTDLVNTTETISIEVTEPDSLKLTFTKVDVDGSPDPIGSIDLTVTGGTGPYTYEWMGPNGFTSTDEDINNLETGNYNVFVTDANACTELLSVTIAGYGMSCPPLIVIDCGLDEMPAPYATLAEYEAAGGFAKSTYDLVEESFTQVGADVSDGETCPETITRKYSIENVNGDVMTCEQLLIIRDVTPPTMTVTRKTFQCRGDIPAVYTNIAQFRANGGYAEDECLLDESSFRITGESTGGSCPETIVRFYEVKDMCGNAAEAREIIVIDDKIPPRVYRAPDDILTDCLIPQPYLNYNEFVAAGGFVIENCDVFTMEYIGDSKPSGDGCPATIIRTYRFTDNCDNYADYEQKIIINDTIPPVISCPDNVSFNATIDDLESLTGLPLSETEQQISLADTAALGISVFDNCEMEVTYRDEVTGSCPSFITRTFTVYDGCSNVDLCTQQIEMLLVANPEFDPIGPLCLNTIPPALPDVSLNGISGTWDPATIETSVTGIFTYTFTPDPDECASVFTMEIEIVDEIIPVFVQIGPLCVDAVPPPLPTVSTNGITGSWNPSVIETSVIGIFPYTFTPDNGQCAVPVTMEIEITDEITPEFDPLGPFCVGTVPPPLPTISVNGITGTWNPSVIETSVAGVFPYTFTPDGNTCAVPFTMEIEITEYIVPVFDPIGPICQFDVPPPLPATDLNGITGTWSPDVISTDVPGFYDFVFTPDGSYECAESVTITVEINTVIIPQFNTIDPMCQYEEPPLLPDANFNGVTGSWNPSEISTDEPGIFPYVFTPDAGFHCAYTDTIFVEVLPQVVPEFDPIGPLCIDEVPPSLPDTDINGITGTWLPDTIITSVPGIFELVFTPEAGIDCAINDTLVVVVKNNTPPDAVDDDVITQQDEPVDVSVLANDSDPGGALDTTSLIVVSQPSYGTAIVSPATGIIEYTPDAGFFGYDTLTYAVCDNGVPCGPMCDTAQVIIDVKEPNNPPVAVNDSFTVMCYPLIEYLLNNDYDPDGDNLQIITWPMLDVQHGTVTIENDGAFIYMPDEGFVGIDSFIYRVCDDGFPMLCDEALVWINVLPEADCGGLPGDEDDIDTECALFIPEGFSPNGDGVHDFFQVYCIEKYPNAIMRIFDRAGNKLFEKHNYGNMDYWGSDENAWWWGTSENKRILGRGTLPAGTYLYVFELGTGEVRTGTVMIAY</sequence>
<evidence type="ECO:0008006" key="4">
    <source>
        <dbReference type="Google" id="ProtNLM"/>
    </source>
</evidence>
<keyword evidence="1" id="KW-0732">Signal</keyword>
<dbReference type="Gene3D" id="2.60.40.1220">
    <property type="match status" value="4"/>
</dbReference>
<dbReference type="InterPro" id="IPR013783">
    <property type="entry name" value="Ig-like_fold"/>
</dbReference>
<dbReference type="Pfam" id="PF13585">
    <property type="entry name" value="CHU_C"/>
    <property type="match status" value="1"/>
</dbReference>
<name>A0A399D0V5_9BACT</name>
<accession>A0A399D0V5</accession>
<dbReference type="Pfam" id="PF17963">
    <property type="entry name" value="Big_9"/>
    <property type="match status" value="2"/>
</dbReference>